<feature type="domain" description="A-factor biosynthesis hotdog" evidence="1">
    <location>
        <begin position="186"/>
        <end position="298"/>
    </location>
</feature>
<gene>
    <name evidence="2" type="ORF">QXL92_00105</name>
</gene>
<dbReference type="AlphaFoldDB" id="A0A4R5WVI6"/>
<dbReference type="GO" id="GO:0016740">
    <property type="term" value="F:transferase activity"/>
    <property type="evidence" value="ECO:0007669"/>
    <property type="project" value="InterPro"/>
</dbReference>
<reference evidence="2" key="1">
    <citation type="submission" date="2023-06" db="EMBL/GenBank/DDBJ databases">
        <title>Identification of two novel mycobacterium reveal diversities and complexities of Mycobacterium gordonae clade.</title>
        <authorList>
            <person name="Matsumoto Y."/>
            <person name="Nakamura S."/>
            <person name="Motooka D."/>
            <person name="Fukushima K."/>
        </authorList>
    </citation>
    <scope>NUCLEOTIDE SEQUENCE</scope>
    <source>
        <strain evidence="2">TY812</strain>
    </source>
</reference>
<dbReference type="EMBL" id="JAUFSA010000001">
    <property type="protein sequence ID" value="MDP7733159.1"/>
    <property type="molecule type" value="Genomic_DNA"/>
</dbReference>
<proteinExistence type="predicted"/>
<evidence type="ECO:0000313" key="2">
    <source>
        <dbReference type="EMBL" id="MDP7733159.1"/>
    </source>
</evidence>
<evidence type="ECO:0000313" key="3">
    <source>
        <dbReference type="Proteomes" id="UP001229081"/>
    </source>
</evidence>
<dbReference type="NCBIfam" id="NF041195">
    <property type="entry name" value="ScbA_BarX_GamBu"/>
    <property type="match status" value="1"/>
</dbReference>
<dbReference type="Proteomes" id="UP001229081">
    <property type="component" value="Unassembled WGS sequence"/>
</dbReference>
<sequence length="317" mass="33810">MNGANYSQTVARELVHKSSVAEVLLTSVATTPSTWLCHAQLPRRHSFHTDTLGLQSGYHDPLLVLEAFRQASIAASHVSYGLPLDVRHTVSYYELSFLDPAALKCGPHVLDLELDITVRSEFRRRPGRPVQGVEAMGVAIHEGKKVLELSGAFGWMSNALWKAIRARAGASWDAGPQPTPADPQIVGRTRPENVVIGAPVPLTGGAASARIVVDVSHPTIFDHPLDHLPGGLIIEACRQLSLALMGSRSANTMGPARLRCDFQSFTELNAPTTVTVAPVAEDALSFRAEVTQSGQTRASVELSFTTGDGGDGSPPSA</sequence>
<accession>A0A4R5WVI6</accession>
<comment type="caution">
    <text evidence="2">The sequence shown here is derived from an EMBL/GenBank/DDBJ whole genome shotgun (WGS) entry which is preliminary data.</text>
</comment>
<dbReference type="RefSeq" id="WP_133435672.1">
    <property type="nucleotide sequence ID" value="NZ_JAUFSA010000001.1"/>
</dbReference>
<dbReference type="Pfam" id="PF03756">
    <property type="entry name" value="AfsA"/>
    <property type="match status" value="2"/>
</dbReference>
<protein>
    <submittedName>
        <fullName evidence="2">ScbA/BarX family gamma-butyrolactone biosynthesis protein</fullName>
    </submittedName>
</protein>
<dbReference type="InterPro" id="IPR047757">
    <property type="entry name" value="AfsA-like"/>
</dbReference>
<name>A0A4R5WVI6_9MYCO</name>
<evidence type="ECO:0000259" key="1">
    <source>
        <dbReference type="Pfam" id="PF03756"/>
    </source>
</evidence>
<dbReference type="InterPro" id="IPR005509">
    <property type="entry name" value="AfsA_hotdog_dom"/>
</dbReference>
<organism evidence="2 3">
    <name type="scientific">Mycobacterium paragordonae</name>
    <dbReference type="NCBI Taxonomy" id="1389713"/>
    <lineage>
        <taxon>Bacteria</taxon>
        <taxon>Bacillati</taxon>
        <taxon>Actinomycetota</taxon>
        <taxon>Actinomycetes</taxon>
        <taxon>Mycobacteriales</taxon>
        <taxon>Mycobacteriaceae</taxon>
        <taxon>Mycobacterium</taxon>
    </lineage>
</organism>
<feature type="domain" description="A-factor biosynthesis hotdog" evidence="1">
    <location>
        <begin position="14"/>
        <end position="120"/>
    </location>
</feature>